<keyword evidence="10 11" id="KW-0472">Membrane</keyword>
<dbReference type="GO" id="GO:0043161">
    <property type="term" value="P:proteasome-mediated ubiquitin-dependent protein catabolic process"/>
    <property type="evidence" value="ECO:0007669"/>
    <property type="project" value="TreeGrafter"/>
</dbReference>
<keyword evidence="5" id="KW-0808">Transferase</keyword>
<keyword evidence="14" id="KW-1185">Reference proteome</keyword>
<dbReference type="Gene3D" id="3.30.40.10">
    <property type="entry name" value="Zinc/RING finger domain, C3HC4 (zinc finger)"/>
    <property type="match status" value="1"/>
</dbReference>
<evidence type="ECO:0000256" key="2">
    <source>
        <dbReference type="ARBA" id="ARBA00004651"/>
    </source>
</evidence>
<dbReference type="OrthoDB" id="5193244at2759"/>
<evidence type="ECO:0000256" key="4">
    <source>
        <dbReference type="ARBA" id="ARBA00022475"/>
    </source>
</evidence>
<protein>
    <recommendedName>
        <fullName evidence="3">RING-type E3 ubiquitin transferase</fullName>
        <ecNumber evidence="3">2.3.2.27</ecNumber>
    </recommendedName>
</protein>
<dbReference type="Pfam" id="PF13396">
    <property type="entry name" value="PLDc_N"/>
    <property type="match status" value="1"/>
</dbReference>
<dbReference type="EC" id="2.3.2.27" evidence="3"/>
<keyword evidence="7" id="KW-0677">Repeat</keyword>
<dbReference type="Pfam" id="PF04564">
    <property type="entry name" value="U-box"/>
    <property type="match status" value="1"/>
</dbReference>
<keyword evidence="9 11" id="KW-1133">Transmembrane helix</keyword>
<keyword evidence="8" id="KW-0833">Ubl conjugation pathway</keyword>
<comment type="caution">
    <text evidence="13">The sequence shown here is derived from an EMBL/GenBank/DDBJ whole genome shotgun (WGS) entry which is preliminary data.</text>
</comment>
<evidence type="ECO:0000256" key="5">
    <source>
        <dbReference type="ARBA" id="ARBA00022679"/>
    </source>
</evidence>
<dbReference type="EMBL" id="JAAAHW010003504">
    <property type="protein sequence ID" value="KAF9983191.1"/>
    <property type="molecule type" value="Genomic_DNA"/>
</dbReference>
<accession>A0A9P6SNB9</accession>
<evidence type="ECO:0000313" key="13">
    <source>
        <dbReference type="EMBL" id="KAF9983191.1"/>
    </source>
</evidence>
<dbReference type="SUPFAM" id="SSF57850">
    <property type="entry name" value="RING/U-box"/>
    <property type="match status" value="1"/>
</dbReference>
<feature type="domain" description="U-box" evidence="12">
    <location>
        <begin position="75"/>
        <end position="152"/>
    </location>
</feature>
<evidence type="ECO:0000256" key="9">
    <source>
        <dbReference type="ARBA" id="ARBA00022989"/>
    </source>
</evidence>
<evidence type="ECO:0000256" key="1">
    <source>
        <dbReference type="ARBA" id="ARBA00000900"/>
    </source>
</evidence>
<reference evidence="13" key="1">
    <citation type="journal article" date="2020" name="Fungal Divers.">
        <title>Resolving the Mortierellaceae phylogeny through synthesis of multi-gene phylogenetics and phylogenomics.</title>
        <authorList>
            <person name="Vandepol N."/>
            <person name="Liber J."/>
            <person name="Desiro A."/>
            <person name="Na H."/>
            <person name="Kennedy M."/>
            <person name="Barry K."/>
            <person name="Grigoriev I.V."/>
            <person name="Miller A.N."/>
            <person name="O'Donnell K."/>
            <person name="Stajich J.E."/>
            <person name="Bonito G."/>
        </authorList>
    </citation>
    <scope>NUCLEOTIDE SEQUENCE</scope>
    <source>
        <strain evidence="13">MES-2147</strain>
    </source>
</reference>
<dbReference type="GO" id="GO:0071218">
    <property type="term" value="P:cellular response to misfolded protein"/>
    <property type="evidence" value="ECO:0007669"/>
    <property type="project" value="TreeGrafter"/>
</dbReference>
<dbReference type="GO" id="GO:0061630">
    <property type="term" value="F:ubiquitin protein ligase activity"/>
    <property type="evidence" value="ECO:0007669"/>
    <property type="project" value="UniProtKB-EC"/>
</dbReference>
<evidence type="ECO:0000256" key="11">
    <source>
        <dbReference type="SAM" id="Phobius"/>
    </source>
</evidence>
<evidence type="ECO:0000313" key="14">
    <source>
        <dbReference type="Proteomes" id="UP000749646"/>
    </source>
</evidence>
<evidence type="ECO:0000256" key="7">
    <source>
        <dbReference type="ARBA" id="ARBA00022737"/>
    </source>
</evidence>
<dbReference type="GO" id="GO:0006515">
    <property type="term" value="P:protein quality control for misfolded or incompletely synthesized proteins"/>
    <property type="evidence" value="ECO:0007669"/>
    <property type="project" value="TreeGrafter"/>
</dbReference>
<dbReference type="GO" id="GO:0051087">
    <property type="term" value="F:protein-folding chaperone binding"/>
    <property type="evidence" value="ECO:0007669"/>
    <property type="project" value="TreeGrafter"/>
</dbReference>
<dbReference type="InterPro" id="IPR013083">
    <property type="entry name" value="Znf_RING/FYVE/PHD"/>
</dbReference>
<dbReference type="AlphaFoldDB" id="A0A9P6SNB9"/>
<keyword evidence="6 11" id="KW-0812">Transmembrane</keyword>
<dbReference type="GO" id="GO:0005886">
    <property type="term" value="C:plasma membrane"/>
    <property type="evidence" value="ECO:0007669"/>
    <property type="project" value="UniProtKB-SubCell"/>
</dbReference>
<organism evidence="13 14">
    <name type="scientific">Modicella reniformis</name>
    <dbReference type="NCBI Taxonomy" id="1440133"/>
    <lineage>
        <taxon>Eukaryota</taxon>
        <taxon>Fungi</taxon>
        <taxon>Fungi incertae sedis</taxon>
        <taxon>Mucoromycota</taxon>
        <taxon>Mortierellomycotina</taxon>
        <taxon>Mortierellomycetes</taxon>
        <taxon>Mortierellales</taxon>
        <taxon>Mortierellaceae</taxon>
        <taxon>Modicella</taxon>
    </lineage>
</organism>
<dbReference type="Proteomes" id="UP000749646">
    <property type="component" value="Unassembled WGS sequence"/>
</dbReference>
<dbReference type="GO" id="GO:0045862">
    <property type="term" value="P:positive regulation of proteolysis"/>
    <property type="evidence" value="ECO:0007669"/>
    <property type="project" value="TreeGrafter"/>
</dbReference>
<proteinExistence type="predicted"/>
<dbReference type="GO" id="GO:0005737">
    <property type="term" value="C:cytoplasm"/>
    <property type="evidence" value="ECO:0007669"/>
    <property type="project" value="TreeGrafter"/>
</dbReference>
<comment type="catalytic activity">
    <reaction evidence="1">
        <text>S-ubiquitinyl-[E2 ubiquitin-conjugating enzyme]-L-cysteine + [acceptor protein]-L-lysine = [E2 ubiquitin-conjugating enzyme]-L-cysteine + N(6)-ubiquitinyl-[acceptor protein]-L-lysine.</text>
        <dbReference type="EC" id="2.3.2.27"/>
    </reaction>
</comment>
<feature type="transmembrane region" description="Helical" evidence="11">
    <location>
        <begin position="6"/>
        <end position="24"/>
    </location>
</feature>
<dbReference type="InterPro" id="IPR003613">
    <property type="entry name" value="Ubox_domain"/>
</dbReference>
<dbReference type="PANTHER" id="PTHR46803">
    <property type="entry name" value="E3 UBIQUITIN-PROTEIN LIGASE CHIP"/>
    <property type="match status" value="1"/>
</dbReference>
<dbReference type="PANTHER" id="PTHR46803:SF2">
    <property type="entry name" value="E3 UBIQUITIN-PROTEIN LIGASE CHIP"/>
    <property type="match status" value="1"/>
</dbReference>
<keyword evidence="4" id="KW-1003">Cell membrane</keyword>
<dbReference type="GO" id="GO:0000209">
    <property type="term" value="P:protein polyubiquitination"/>
    <property type="evidence" value="ECO:0007669"/>
    <property type="project" value="TreeGrafter"/>
</dbReference>
<evidence type="ECO:0000256" key="3">
    <source>
        <dbReference type="ARBA" id="ARBA00012483"/>
    </source>
</evidence>
<dbReference type="PROSITE" id="PS51698">
    <property type="entry name" value="U_BOX"/>
    <property type="match status" value="1"/>
</dbReference>
<evidence type="ECO:0000256" key="6">
    <source>
        <dbReference type="ARBA" id="ARBA00022692"/>
    </source>
</evidence>
<dbReference type="InterPro" id="IPR027379">
    <property type="entry name" value="CLS_N"/>
</dbReference>
<sequence length="155" mass="17747">MFPAATYPGLIIFILDVIAIFKVLNSNRSVTSRFLWTILLFLFPVLGLFIYILFAGRRLHQQSPSSAASPFYIEEVPDYLLDKITFSIMRDPVISIKSGISYERKTLLEHFSYGRMFDPVCGAQMPLTKDDIIPNRALKEACDDFLAKNKWAEDE</sequence>
<evidence type="ECO:0000256" key="10">
    <source>
        <dbReference type="ARBA" id="ARBA00023136"/>
    </source>
</evidence>
<name>A0A9P6SNB9_9FUNG</name>
<evidence type="ECO:0000259" key="12">
    <source>
        <dbReference type="PROSITE" id="PS51698"/>
    </source>
</evidence>
<comment type="subcellular location">
    <subcellularLocation>
        <location evidence="2">Cell membrane</location>
        <topology evidence="2">Multi-pass membrane protein</topology>
    </subcellularLocation>
</comment>
<dbReference type="SMART" id="SM00504">
    <property type="entry name" value="Ubox"/>
    <property type="match status" value="1"/>
</dbReference>
<feature type="transmembrane region" description="Helical" evidence="11">
    <location>
        <begin position="36"/>
        <end position="54"/>
    </location>
</feature>
<gene>
    <name evidence="13" type="ORF">BGZ65_002078</name>
</gene>
<evidence type="ECO:0000256" key="8">
    <source>
        <dbReference type="ARBA" id="ARBA00022786"/>
    </source>
</evidence>